<dbReference type="VEuPathDB" id="FungiDB:P170DRAFT_441001"/>
<evidence type="ECO:0000256" key="10">
    <source>
        <dbReference type="SAM" id="Coils"/>
    </source>
</evidence>
<keyword evidence="4 12" id="KW-0812">Transmembrane</keyword>
<keyword evidence="9 12" id="KW-0472">Membrane</keyword>
<evidence type="ECO:0000313" key="14">
    <source>
        <dbReference type="Proteomes" id="UP000234275"/>
    </source>
</evidence>
<dbReference type="GO" id="GO:0006890">
    <property type="term" value="P:retrograde vesicle-mediated transport, Golgi to endoplasmic reticulum"/>
    <property type="evidence" value="ECO:0007669"/>
    <property type="project" value="TreeGrafter"/>
</dbReference>
<dbReference type="GO" id="GO:0031201">
    <property type="term" value="C:SNARE complex"/>
    <property type="evidence" value="ECO:0007669"/>
    <property type="project" value="TreeGrafter"/>
</dbReference>
<feature type="compositionally biased region" description="Polar residues" evidence="11">
    <location>
        <begin position="231"/>
        <end position="249"/>
    </location>
</feature>
<comment type="subcellular location">
    <subcellularLocation>
        <location evidence="1">Endoplasmic reticulum membrane</location>
        <topology evidence="1">Single-pass type IV membrane protein</topology>
    </subcellularLocation>
</comment>
<evidence type="ECO:0000256" key="3">
    <source>
        <dbReference type="ARBA" id="ARBA00022448"/>
    </source>
</evidence>
<feature type="compositionally biased region" description="Acidic residues" evidence="11">
    <location>
        <begin position="121"/>
        <end position="131"/>
    </location>
</feature>
<dbReference type="STRING" id="1392250.A0A2I2FSF2"/>
<keyword evidence="14" id="KW-1185">Reference proteome</keyword>
<comment type="caution">
    <text evidence="13">The sequence shown here is derived from an EMBL/GenBank/DDBJ whole genome shotgun (WGS) entry which is preliminary data.</text>
</comment>
<dbReference type="GeneID" id="36557909"/>
<name>A0A2I2FSF2_9EURO</name>
<evidence type="ECO:0000256" key="4">
    <source>
        <dbReference type="ARBA" id="ARBA00022692"/>
    </source>
</evidence>
<dbReference type="PANTHER" id="PTHR13050:SF7">
    <property type="entry name" value="VESICLE TRANSPORT PROTEIN USE1"/>
    <property type="match status" value="1"/>
</dbReference>
<protein>
    <recommendedName>
        <fullName evidence="15">Synaptobrevin</fullName>
    </recommendedName>
</protein>
<sequence>MTITTLAASAPNTNDADLAVLSVSRLLTRLEHNLLSPGADLVGLRKSEFQRMRVGANIEYARSNLHSLERSIPTTKPLDRRHTLQTEVQRHQETLKRLQTLLEEITAEAEARASSSGGYDDHDEESIDGEDLLGTPEESSTENELGKEEEEEEEKAHEQEREEKQELGGDGETTITATPTATATATATATPTPATMTAAPIASPTATLRNRHMASPSSPESSAKATGFEGPSSSTSASKAQDTEQTLSTHRAEQEDLTSSLLSLASQLKSSSQAFQTSLDSEKSVLSRAVDGLDRTTGNMQAAERRMGMLRRMTEGKGWWGRMMLYAWILGLWVVAVLIVFLGPKLRF</sequence>
<feature type="compositionally biased region" description="Low complexity" evidence="11">
    <location>
        <begin position="173"/>
        <end position="207"/>
    </location>
</feature>
<dbReference type="AlphaFoldDB" id="A0A2I2FSF2"/>
<reference evidence="13 14" key="1">
    <citation type="submission" date="2016-12" db="EMBL/GenBank/DDBJ databases">
        <title>The genomes of Aspergillus section Nigri reveals drivers in fungal speciation.</title>
        <authorList>
            <consortium name="DOE Joint Genome Institute"/>
            <person name="Vesth T.C."/>
            <person name="Nybo J."/>
            <person name="Theobald S."/>
            <person name="Brandl J."/>
            <person name="Frisvad J.C."/>
            <person name="Nielsen K.F."/>
            <person name="Lyhne E.K."/>
            <person name="Kogle M.E."/>
            <person name="Kuo A."/>
            <person name="Riley R."/>
            <person name="Clum A."/>
            <person name="Nolan M."/>
            <person name="Lipzen A."/>
            <person name="Salamov A."/>
            <person name="Henrissat B."/>
            <person name="Wiebenga A."/>
            <person name="De Vries R.P."/>
            <person name="Grigoriev I.V."/>
            <person name="Mortensen U.H."/>
            <person name="Andersen M.R."/>
            <person name="Baker S.E."/>
        </authorList>
    </citation>
    <scope>NUCLEOTIDE SEQUENCE [LARGE SCALE GENOMIC DNA]</scope>
    <source>
        <strain evidence="13 14">IBT 23096</strain>
    </source>
</reference>
<evidence type="ECO:0000256" key="7">
    <source>
        <dbReference type="ARBA" id="ARBA00022927"/>
    </source>
</evidence>
<evidence type="ECO:0000256" key="2">
    <source>
        <dbReference type="ARBA" id="ARBA00007891"/>
    </source>
</evidence>
<accession>A0A2I2FSF2</accession>
<dbReference type="RefSeq" id="XP_024698843.1">
    <property type="nucleotide sequence ID" value="XM_024850210.1"/>
</dbReference>
<dbReference type="InterPro" id="IPR019150">
    <property type="entry name" value="Vesicle_transport_protein_Use1"/>
</dbReference>
<dbReference type="GO" id="GO:0005484">
    <property type="term" value="F:SNAP receptor activity"/>
    <property type="evidence" value="ECO:0007669"/>
    <property type="project" value="TreeGrafter"/>
</dbReference>
<dbReference type="EMBL" id="MSFO01000010">
    <property type="protein sequence ID" value="PLB43541.1"/>
    <property type="molecule type" value="Genomic_DNA"/>
</dbReference>
<organism evidence="13 14">
    <name type="scientific">Aspergillus steynii IBT 23096</name>
    <dbReference type="NCBI Taxonomy" id="1392250"/>
    <lineage>
        <taxon>Eukaryota</taxon>
        <taxon>Fungi</taxon>
        <taxon>Dikarya</taxon>
        <taxon>Ascomycota</taxon>
        <taxon>Pezizomycotina</taxon>
        <taxon>Eurotiomycetes</taxon>
        <taxon>Eurotiomycetidae</taxon>
        <taxon>Eurotiales</taxon>
        <taxon>Aspergillaceae</taxon>
        <taxon>Aspergillus</taxon>
        <taxon>Aspergillus subgen. Circumdati</taxon>
    </lineage>
</organism>
<dbReference type="PANTHER" id="PTHR13050">
    <property type="entry name" value="USE1-LIKE PROTEIN"/>
    <property type="match status" value="1"/>
</dbReference>
<feature type="compositionally biased region" description="Basic and acidic residues" evidence="11">
    <location>
        <begin position="154"/>
        <end position="167"/>
    </location>
</feature>
<evidence type="ECO:0000256" key="8">
    <source>
        <dbReference type="ARBA" id="ARBA00022989"/>
    </source>
</evidence>
<keyword evidence="10" id="KW-0175">Coiled coil</keyword>
<dbReference type="OrthoDB" id="3231855at2759"/>
<keyword evidence="5" id="KW-0256">Endoplasmic reticulum</keyword>
<comment type="similarity">
    <text evidence="2">Belongs to the USE1 family.</text>
</comment>
<feature type="coiled-coil region" evidence="10">
    <location>
        <begin position="81"/>
        <end position="108"/>
    </location>
</feature>
<dbReference type="Proteomes" id="UP000234275">
    <property type="component" value="Unassembled WGS sequence"/>
</dbReference>
<evidence type="ECO:0000313" key="13">
    <source>
        <dbReference type="EMBL" id="PLB43541.1"/>
    </source>
</evidence>
<feature type="compositionally biased region" description="Low complexity" evidence="11">
    <location>
        <begin position="214"/>
        <end position="223"/>
    </location>
</feature>
<evidence type="ECO:0000256" key="9">
    <source>
        <dbReference type="ARBA" id="ARBA00023136"/>
    </source>
</evidence>
<keyword evidence="3" id="KW-0813">Transport</keyword>
<proteinExistence type="inferred from homology"/>
<keyword evidence="8 12" id="KW-1133">Transmembrane helix</keyword>
<evidence type="ECO:0000256" key="5">
    <source>
        <dbReference type="ARBA" id="ARBA00022824"/>
    </source>
</evidence>
<evidence type="ECO:0000256" key="12">
    <source>
        <dbReference type="SAM" id="Phobius"/>
    </source>
</evidence>
<feature type="transmembrane region" description="Helical" evidence="12">
    <location>
        <begin position="319"/>
        <end position="342"/>
    </location>
</feature>
<dbReference type="GO" id="GO:0015031">
    <property type="term" value="P:protein transport"/>
    <property type="evidence" value="ECO:0007669"/>
    <property type="project" value="UniProtKB-KW"/>
</dbReference>
<keyword evidence="6" id="KW-0931">ER-Golgi transport</keyword>
<evidence type="ECO:0008006" key="15">
    <source>
        <dbReference type="Google" id="ProtNLM"/>
    </source>
</evidence>
<gene>
    <name evidence="13" type="ORF">P170DRAFT_441001</name>
</gene>
<feature type="region of interest" description="Disordered" evidence="11">
    <location>
        <begin position="108"/>
        <end position="254"/>
    </location>
</feature>
<dbReference type="GO" id="GO:0005789">
    <property type="term" value="C:endoplasmic reticulum membrane"/>
    <property type="evidence" value="ECO:0007669"/>
    <property type="project" value="UniProtKB-SubCell"/>
</dbReference>
<evidence type="ECO:0000256" key="11">
    <source>
        <dbReference type="SAM" id="MobiDB-lite"/>
    </source>
</evidence>
<keyword evidence="7" id="KW-0653">Protein transport</keyword>
<evidence type="ECO:0000256" key="1">
    <source>
        <dbReference type="ARBA" id="ARBA00004163"/>
    </source>
</evidence>
<evidence type="ECO:0000256" key="6">
    <source>
        <dbReference type="ARBA" id="ARBA00022892"/>
    </source>
</evidence>